<evidence type="ECO:0000256" key="2">
    <source>
        <dbReference type="ARBA" id="ARBA00005930"/>
    </source>
</evidence>
<evidence type="ECO:0000256" key="3">
    <source>
        <dbReference type="ARBA" id="ARBA00022478"/>
    </source>
</evidence>
<evidence type="ECO:0000256" key="1">
    <source>
        <dbReference type="ARBA" id="ARBA00004604"/>
    </source>
</evidence>
<gene>
    <name evidence="11" type="primary">LOC105360406</name>
</gene>
<dbReference type="RefSeq" id="XP_011495603.1">
    <property type="nucleotide sequence ID" value="XM_011497301.1"/>
</dbReference>
<keyword evidence="3 11" id="KW-0240">DNA-directed RNA polymerase</keyword>
<comment type="similarity">
    <text evidence="2">Belongs to the eukaryotic RPA43 RNA polymerase subunit family.</text>
</comment>
<evidence type="ECO:0000256" key="8">
    <source>
        <dbReference type="ARBA" id="ARBA00080323"/>
    </source>
</evidence>
<keyword evidence="4" id="KW-0597">Phosphoprotein</keyword>
<evidence type="ECO:0000256" key="5">
    <source>
        <dbReference type="ARBA" id="ARBA00023163"/>
    </source>
</evidence>
<dbReference type="Gene3D" id="2.40.50.1060">
    <property type="match status" value="1"/>
</dbReference>
<dbReference type="FunFam" id="3.30.1490.120:FF:000003">
    <property type="entry name" value="DNA-directed RNA polymerase I subunit RPA43"/>
    <property type="match status" value="1"/>
</dbReference>
<evidence type="ECO:0000313" key="10">
    <source>
        <dbReference type="Proteomes" id="UP000695007"/>
    </source>
</evidence>
<evidence type="ECO:0000256" key="4">
    <source>
        <dbReference type="ARBA" id="ARBA00022553"/>
    </source>
</evidence>
<dbReference type="CTD" id="221830"/>
<accession>A0AAJ6VNM4</accession>
<name>A0AAJ6VNM4_9HYME</name>
<keyword evidence="10" id="KW-1185">Reference proteome</keyword>
<dbReference type="InterPro" id="IPR036898">
    <property type="entry name" value="RNA_pol_Rpb7-like_N_sf"/>
</dbReference>
<dbReference type="InterPro" id="IPR045113">
    <property type="entry name" value="Rpb7-like"/>
</dbReference>
<dbReference type="PANTHER" id="PTHR12709">
    <property type="entry name" value="DNA-DIRECTED RNA POLYMERASE II, III"/>
    <property type="match status" value="1"/>
</dbReference>
<evidence type="ECO:0000256" key="6">
    <source>
        <dbReference type="ARBA" id="ARBA00023242"/>
    </source>
</evidence>
<dbReference type="AlphaFoldDB" id="A0AAJ6VNM4"/>
<keyword evidence="6" id="KW-0539">Nucleus</keyword>
<proteinExistence type="inferred from homology"/>
<reference evidence="11" key="1">
    <citation type="submission" date="2025-08" db="UniProtKB">
        <authorList>
            <consortium name="RefSeq"/>
        </authorList>
    </citation>
    <scope>IDENTIFICATION</scope>
</reference>
<dbReference type="GO" id="GO:0006352">
    <property type="term" value="P:DNA-templated transcription initiation"/>
    <property type="evidence" value="ECO:0007669"/>
    <property type="project" value="InterPro"/>
</dbReference>
<dbReference type="GO" id="GO:0006362">
    <property type="term" value="P:transcription elongation by RNA polymerase I"/>
    <property type="evidence" value="ECO:0007669"/>
    <property type="project" value="TreeGrafter"/>
</dbReference>
<evidence type="ECO:0000256" key="7">
    <source>
        <dbReference type="ARBA" id="ARBA00073455"/>
    </source>
</evidence>
<dbReference type="PANTHER" id="PTHR12709:SF5">
    <property type="entry name" value="DNA-DIRECTED RNA POLYMERASE I SUBUNIT RPA43"/>
    <property type="match status" value="1"/>
</dbReference>
<dbReference type="Gene3D" id="3.30.1490.120">
    <property type="entry name" value="RNA polymerase Rpb7-like, N-terminal domain"/>
    <property type="match status" value="1"/>
</dbReference>
<comment type="subcellular location">
    <subcellularLocation>
        <location evidence="1">Nucleus</location>
        <location evidence="1">Nucleolus</location>
    </subcellularLocation>
</comment>
<evidence type="ECO:0000256" key="9">
    <source>
        <dbReference type="ARBA" id="ARBA00083123"/>
    </source>
</evidence>
<evidence type="ECO:0000313" key="11">
    <source>
        <dbReference type="RefSeq" id="XP_011495603.1"/>
    </source>
</evidence>
<protein>
    <recommendedName>
        <fullName evidence="7">DNA-directed RNA polymerase I subunit RPA43</fullName>
    </recommendedName>
    <alternativeName>
        <fullName evidence="9">DNA-directed RNA polymerase I subunit F</fullName>
    </alternativeName>
    <alternativeName>
        <fullName evidence="8">Twist neighbor protein</fullName>
    </alternativeName>
</protein>
<sequence length="284" mass="32769">MGFKTITGIQWTNLELRGLLEDVDSCVYLEKVQKHLGLHPFHLTNLNEALREILNASLNFYDSELNGLLLAYKNPKILSPLGDILYDTCFVHIDIEADFYVFKPEIGRSLKGFVNKKGTKHIGILVHKAFNVSLPKPDDTENEEDWPGNKVKVGQEIRFTLDKIDYTTRLPYIRGSLNKEEYLNGCQPFDEQIASTYESEYNKSNNGNIKEECRAVKNKSKMKNKKIIFNYSDTEKRKRKSSSICELESELLEQKLTIEADKEREVKGKYFVKTITTKEKDIVT</sequence>
<dbReference type="GO" id="GO:0005736">
    <property type="term" value="C:RNA polymerase I complex"/>
    <property type="evidence" value="ECO:0007669"/>
    <property type="project" value="TreeGrafter"/>
</dbReference>
<keyword evidence="5" id="KW-0804">Transcription</keyword>
<dbReference type="KEGG" id="csol:105360406"/>
<organism evidence="10 11">
    <name type="scientific">Ceratosolen solmsi marchali</name>
    <dbReference type="NCBI Taxonomy" id="326594"/>
    <lineage>
        <taxon>Eukaryota</taxon>
        <taxon>Metazoa</taxon>
        <taxon>Ecdysozoa</taxon>
        <taxon>Arthropoda</taxon>
        <taxon>Hexapoda</taxon>
        <taxon>Insecta</taxon>
        <taxon>Pterygota</taxon>
        <taxon>Neoptera</taxon>
        <taxon>Endopterygota</taxon>
        <taxon>Hymenoptera</taxon>
        <taxon>Apocrita</taxon>
        <taxon>Proctotrupomorpha</taxon>
        <taxon>Chalcidoidea</taxon>
        <taxon>Agaonidae</taxon>
        <taxon>Agaoninae</taxon>
        <taxon>Ceratosolen</taxon>
    </lineage>
</organism>
<dbReference type="GeneID" id="105360406"/>
<dbReference type="Proteomes" id="UP000695007">
    <property type="component" value="Unplaced"/>
</dbReference>